<reference evidence="1" key="2">
    <citation type="journal article" date="2015" name="Fish Shellfish Immunol.">
        <title>Early steps in the European eel (Anguilla anguilla)-Vibrio vulnificus interaction in the gills: Role of the RtxA13 toxin.</title>
        <authorList>
            <person name="Callol A."/>
            <person name="Pajuelo D."/>
            <person name="Ebbesson L."/>
            <person name="Teles M."/>
            <person name="MacKenzie S."/>
            <person name="Amaro C."/>
        </authorList>
    </citation>
    <scope>NUCLEOTIDE SEQUENCE</scope>
</reference>
<protein>
    <submittedName>
        <fullName evidence="1">Uncharacterized protein</fullName>
    </submittedName>
</protein>
<sequence length="46" mass="5168">MVCVFHSAVELDSYGLYLSCPIHSSCWTRGMSRSSPTSRTVCRTVR</sequence>
<evidence type="ECO:0000313" key="1">
    <source>
        <dbReference type="EMBL" id="JAH22900.1"/>
    </source>
</evidence>
<organism evidence="1">
    <name type="scientific">Anguilla anguilla</name>
    <name type="common">European freshwater eel</name>
    <name type="synonym">Muraena anguilla</name>
    <dbReference type="NCBI Taxonomy" id="7936"/>
    <lineage>
        <taxon>Eukaryota</taxon>
        <taxon>Metazoa</taxon>
        <taxon>Chordata</taxon>
        <taxon>Craniata</taxon>
        <taxon>Vertebrata</taxon>
        <taxon>Euteleostomi</taxon>
        <taxon>Actinopterygii</taxon>
        <taxon>Neopterygii</taxon>
        <taxon>Teleostei</taxon>
        <taxon>Anguilliformes</taxon>
        <taxon>Anguillidae</taxon>
        <taxon>Anguilla</taxon>
    </lineage>
</organism>
<dbReference type="AlphaFoldDB" id="A0A0E9R362"/>
<reference evidence="1" key="1">
    <citation type="submission" date="2014-11" db="EMBL/GenBank/DDBJ databases">
        <authorList>
            <person name="Amaro Gonzalez C."/>
        </authorList>
    </citation>
    <scope>NUCLEOTIDE SEQUENCE</scope>
</reference>
<proteinExistence type="predicted"/>
<dbReference type="EMBL" id="GBXM01085677">
    <property type="protein sequence ID" value="JAH22900.1"/>
    <property type="molecule type" value="Transcribed_RNA"/>
</dbReference>
<accession>A0A0E9R362</accession>
<name>A0A0E9R362_ANGAN</name>